<sequence>MELQETSLHCEGDESRSARERSKSSREGSKHPGELSWPSEARVHSAGIMAAAYKYKLMSPEEDGGGDSSYEPRRRDSSCWLKVCLLVLMAVVVLLLSLLLWKWTMATGIEVCLTPECVDVSAYIMRKMNQTADPCEDFYTYSCGGWESATFIPPERAKYDTFAEVHTNNVALVKRLMDDTSTVYKGHNSSSVAKLKVYYQTCMDVDKIESDGTAPMLKWIKKLGSWSITLDSDRNKTEGWDLTSALVNFQQHGQAPLFVFSLAIDSKNRSRHLLSFSQGGLTLNSQEEYLQDADKFKVAFMDFAVRVGRLLGGDNSTQQKMEAIYDFEKKLAEIFMNKEELIDPMSHYNLMTVADLQRDIGDQVDLKRMMSSVLQKDISADQTIIVSTVKYFRKLGPLLANTSQQVLQDYLMWHVIQRLPGYMPQRFVDAAMGLNKVELGVSTTSPRWQRCVSKAEAAFGFASSALYVDKTFPPESKAQALKILTAVQSAFIANLDNLKWMDRSTRDKAKVKATAMGKVLGYPEWLLDPQKLDDYYQEAQVKKGEFLNNFFSVAKYEKDRLWKKWVKTPVGNEWSMLPDEVNAFFSSTYNHIVILAGLLQRPYFDLNFPRSFAYGAMGMISGHELTHGFDNTGRKFDKDGNMNDWWTETSAQAFQRHTQCMVDQYSNFSMNGKHFNGEYTLGENIADNGGLKLGYAAYQKVKSRGEGKEPKLPGLELSPQQLFFVGFAQIWCAHYTPEYAANAIRSDEHTISKYRVLGSVANSAPFAEAFNCPVGSPLNPSHKCNVW</sequence>
<dbReference type="InterPro" id="IPR018497">
    <property type="entry name" value="Peptidase_M13_C"/>
</dbReference>
<evidence type="ECO:0000313" key="12">
    <source>
        <dbReference type="Proteomes" id="UP001374579"/>
    </source>
</evidence>
<feature type="domain" description="Peptidase M13 C-terminal" evidence="9">
    <location>
        <begin position="582"/>
        <end position="786"/>
    </location>
</feature>
<dbReference type="GO" id="GO:0046872">
    <property type="term" value="F:metal ion binding"/>
    <property type="evidence" value="ECO:0007669"/>
    <property type="project" value="UniProtKB-KW"/>
</dbReference>
<dbReference type="InterPro" id="IPR042089">
    <property type="entry name" value="Peptidase_M13_dom_2"/>
</dbReference>
<dbReference type="EMBL" id="JBAMIC010000001">
    <property type="protein sequence ID" value="KAK7116588.1"/>
    <property type="molecule type" value="Genomic_DNA"/>
</dbReference>
<feature type="region of interest" description="Disordered" evidence="7">
    <location>
        <begin position="1"/>
        <end position="37"/>
    </location>
</feature>
<dbReference type="GO" id="GO:0005886">
    <property type="term" value="C:plasma membrane"/>
    <property type="evidence" value="ECO:0007669"/>
    <property type="project" value="TreeGrafter"/>
</dbReference>
<comment type="caution">
    <text evidence="11">The sequence shown here is derived from an EMBL/GenBank/DDBJ whole genome shotgun (WGS) entry which is preliminary data.</text>
</comment>
<dbReference type="GO" id="GO:0004222">
    <property type="term" value="F:metalloendopeptidase activity"/>
    <property type="evidence" value="ECO:0007669"/>
    <property type="project" value="InterPro"/>
</dbReference>
<reference evidence="11 12" key="1">
    <citation type="submission" date="2024-02" db="EMBL/GenBank/DDBJ databases">
        <title>Chromosome-scale genome assembly of the rough periwinkle Littorina saxatilis.</title>
        <authorList>
            <person name="De Jode A."/>
            <person name="Faria R."/>
            <person name="Formenti G."/>
            <person name="Sims Y."/>
            <person name="Smith T.P."/>
            <person name="Tracey A."/>
            <person name="Wood J.M.D."/>
            <person name="Zagrodzka Z.B."/>
            <person name="Johannesson K."/>
            <person name="Butlin R.K."/>
            <person name="Leder E.H."/>
        </authorList>
    </citation>
    <scope>NUCLEOTIDE SEQUENCE [LARGE SCALE GENOMIC DNA]</scope>
    <source>
        <strain evidence="11">Snail1</strain>
        <tissue evidence="11">Muscle</tissue>
    </source>
</reference>
<dbReference type="SUPFAM" id="SSF55486">
    <property type="entry name" value="Metalloproteases ('zincins'), catalytic domain"/>
    <property type="match status" value="1"/>
</dbReference>
<evidence type="ECO:0000256" key="3">
    <source>
        <dbReference type="ARBA" id="ARBA00022723"/>
    </source>
</evidence>
<protein>
    <recommendedName>
        <fullName evidence="13">Endothelin-converting enzyme 1</fullName>
    </recommendedName>
</protein>
<keyword evidence="8" id="KW-1133">Transmembrane helix</keyword>
<keyword evidence="12" id="KW-1185">Reference proteome</keyword>
<dbReference type="PANTHER" id="PTHR11733">
    <property type="entry name" value="ZINC METALLOPROTEASE FAMILY M13 NEPRILYSIN-RELATED"/>
    <property type="match status" value="1"/>
</dbReference>
<keyword evidence="4" id="KW-0378">Hydrolase</keyword>
<dbReference type="CDD" id="cd08662">
    <property type="entry name" value="M13"/>
    <property type="match status" value="1"/>
</dbReference>
<dbReference type="PANTHER" id="PTHR11733:SF232">
    <property type="entry name" value="NEPRILYSIN METALLOPEPTIDASE FAMILY"/>
    <property type="match status" value="1"/>
</dbReference>
<evidence type="ECO:0000259" key="10">
    <source>
        <dbReference type="Pfam" id="PF05649"/>
    </source>
</evidence>
<organism evidence="11 12">
    <name type="scientific">Littorina saxatilis</name>
    <dbReference type="NCBI Taxonomy" id="31220"/>
    <lineage>
        <taxon>Eukaryota</taxon>
        <taxon>Metazoa</taxon>
        <taxon>Spiralia</taxon>
        <taxon>Lophotrochozoa</taxon>
        <taxon>Mollusca</taxon>
        <taxon>Gastropoda</taxon>
        <taxon>Caenogastropoda</taxon>
        <taxon>Littorinimorpha</taxon>
        <taxon>Littorinoidea</taxon>
        <taxon>Littorinidae</taxon>
        <taxon>Littorina</taxon>
    </lineage>
</organism>
<keyword evidence="5" id="KW-0862">Zinc</keyword>
<dbReference type="InterPro" id="IPR008753">
    <property type="entry name" value="Peptidase_M13_N"/>
</dbReference>
<feature type="domain" description="Peptidase M13 N-terminal" evidence="10">
    <location>
        <begin position="134"/>
        <end position="523"/>
    </location>
</feature>
<dbReference type="PRINTS" id="PR00786">
    <property type="entry name" value="NEPRILYSIN"/>
</dbReference>
<keyword evidence="8" id="KW-0812">Transmembrane</keyword>
<dbReference type="InterPro" id="IPR000718">
    <property type="entry name" value="Peptidase_M13"/>
</dbReference>
<dbReference type="GO" id="GO:0016485">
    <property type="term" value="P:protein processing"/>
    <property type="evidence" value="ECO:0007669"/>
    <property type="project" value="TreeGrafter"/>
</dbReference>
<dbReference type="PROSITE" id="PS51885">
    <property type="entry name" value="NEPRILYSIN"/>
    <property type="match status" value="1"/>
</dbReference>
<accession>A0AAN9C306</accession>
<keyword evidence="8" id="KW-0472">Membrane</keyword>
<dbReference type="InterPro" id="IPR024079">
    <property type="entry name" value="MetalloPept_cat_dom_sf"/>
</dbReference>
<evidence type="ECO:0000256" key="1">
    <source>
        <dbReference type="ARBA" id="ARBA00001947"/>
    </source>
</evidence>
<dbReference type="Gene3D" id="1.10.1380.10">
    <property type="entry name" value="Neutral endopeptidase , domain2"/>
    <property type="match status" value="1"/>
</dbReference>
<evidence type="ECO:0000256" key="6">
    <source>
        <dbReference type="ARBA" id="ARBA00023049"/>
    </source>
</evidence>
<dbReference type="Gene3D" id="3.40.390.10">
    <property type="entry name" value="Collagenase (Catalytic Domain)"/>
    <property type="match status" value="1"/>
</dbReference>
<dbReference type="Proteomes" id="UP001374579">
    <property type="component" value="Unassembled WGS sequence"/>
</dbReference>
<keyword evidence="3" id="KW-0479">Metal-binding</keyword>
<evidence type="ECO:0008006" key="13">
    <source>
        <dbReference type="Google" id="ProtNLM"/>
    </source>
</evidence>
<evidence type="ECO:0000256" key="2">
    <source>
        <dbReference type="ARBA" id="ARBA00022670"/>
    </source>
</evidence>
<feature type="transmembrane region" description="Helical" evidence="8">
    <location>
        <begin position="79"/>
        <end position="101"/>
    </location>
</feature>
<evidence type="ECO:0000256" key="5">
    <source>
        <dbReference type="ARBA" id="ARBA00022833"/>
    </source>
</evidence>
<keyword evidence="6" id="KW-0482">Metalloprotease</keyword>
<gene>
    <name evidence="11" type="ORF">V1264_002247</name>
</gene>
<dbReference type="Pfam" id="PF01431">
    <property type="entry name" value="Peptidase_M13"/>
    <property type="match status" value="1"/>
</dbReference>
<evidence type="ECO:0000313" key="11">
    <source>
        <dbReference type="EMBL" id="KAK7116588.1"/>
    </source>
</evidence>
<name>A0AAN9C306_9CAEN</name>
<evidence type="ECO:0000256" key="4">
    <source>
        <dbReference type="ARBA" id="ARBA00022801"/>
    </source>
</evidence>
<keyword evidence="2" id="KW-0645">Protease</keyword>
<proteinExistence type="predicted"/>
<evidence type="ECO:0000256" key="7">
    <source>
        <dbReference type="SAM" id="MobiDB-lite"/>
    </source>
</evidence>
<dbReference type="AlphaFoldDB" id="A0AAN9C306"/>
<evidence type="ECO:0000259" key="9">
    <source>
        <dbReference type="Pfam" id="PF01431"/>
    </source>
</evidence>
<feature type="compositionally biased region" description="Basic and acidic residues" evidence="7">
    <location>
        <begin position="8"/>
        <end position="33"/>
    </location>
</feature>
<dbReference type="Pfam" id="PF05649">
    <property type="entry name" value="Peptidase_M13_N"/>
    <property type="match status" value="1"/>
</dbReference>
<evidence type="ECO:0000256" key="8">
    <source>
        <dbReference type="SAM" id="Phobius"/>
    </source>
</evidence>
<comment type="cofactor">
    <cofactor evidence="1">
        <name>Zn(2+)</name>
        <dbReference type="ChEBI" id="CHEBI:29105"/>
    </cofactor>
</comment>